<dbReference type="Pfam" id="PF00465">
    <property type="entry name" value="Fe-ADH"/>
    <property type="match status" value="1"/>
</dbReference>
<dbReference type="InterPro" id="IPR034786">
    <property type="entry name" value="MAR"/>
</dbReference>
<accession>A0A074Y8I4</accession>
<dbReference type="EMBL" id="KL584763">
    <property type="protein sequence ID" value="KEQ94083.1"/>
    <property type="molecule type" value="Genomic_DNA"/>
</dbReference>
<keyword evidence="1" id="KW-0560">Oxidoreductase</keyword>
<dbReference type="InterPro" id="IPR001670">
    <property type="entry name" value="ADH_Fe/GldA"/>
</dbReference>
<protein>
    <submittedName>
        <fullName evidence="5">Uncharacterized protein</fullName>
    </submittedName>
</protein>
<sequence length="362" mass="38301">MDSFEYNINPSRVVFGIGSVNKLPEEIKKLGCSSPLVLTSKGQNGMLHGDLLTEVLSKCSMSAAATLNMAVMHTPVPVTEAALQQLKAQAADCIVSIGGGSVVGLGKALSIRTGLQHVCIPTTYSGSEMTPILGETDKGKKTTRSNPKILPDVVIYDANLTKSLPVAICSISGINAIAHAVEALYAKNTNPITNLLALEGIKKLAEALPAIARDPSDLSAREGAQYGAWLCGVVLGTSAMALHHKLCHTLGGSLNLPHAETHTVVLAHALAYNAPAIPEQMEKIASVLPDSDGDAIKGLNIFLDKLGVSRALKDFGMQEEDIDKATDIAMSMQYANPRAMERDSIRELIRRAWSGESAKADV</sequence>
<dbReference type="GO" id="GO:0004022">
    <property type="term" value="F:alcohol dehydrogenase (NAD+) activity"/>
    <property type="evidence" value="ECO:0007669"/>
    <property type="project" value="TreeGrafter"/>
</dbReference>
<dbReference type="RefSeq" id="XP_013342698.1">
    <property type="nucleotide sequence ID" value="XM_013487244.1"/>
</dbReference>
<dbReference type="GO" id="GO:0046872">
    <property type="term" value="F:metal ion binding"/>
    <property type="evidence" value="ECO:0007669"/>
    <property type="project" value="InterPro"/>
</dbReference>
<dbReference type="CDD" id="cd08177">
    <property type="entry name" value="MAR"/>
    <property type="match status" value="1"/>
</dbReference>
<dbReference type="Proteomes" id="UP000030641">
    <property type="component" value="Unassembled WGS sequence"/>
</dbReference>
<evidence type="ECO:0000256" key="2">
    <source>
        <dbReference type="ARBA" id="ARBA00023027"/>
    </source>
</evidence>
<name>A0A074Y8I4_AURSE</name>
<dbReference type="Pfam" id="PF25137">
    <property type="entry name" value="ADH_Fe_C"/>
    <property type="match status" value="1"/>
</dbReference>
<feature type="domain" description="Fe-containing alcohol dehydrogenase-like C-terminal" evidence="4">
    <location>
        <begin position="172"/>
        <end position="353"/>
    </location>
</feature>
<dbReference type="Gene3D" id="3.40.50.1970">
    <property type="match status" value="1"/>
</dbReference>
<evidence type="ECO:0000259" key="3">
    <source>
        <dbReference type="Pfam" id="PF00465"/>
    </source>
</evidence>
<organism evidence="5 6">
    <name type="scientific">Aureobasidium subglaciale (strain EXF-2481)</name>
    <name type="common">Aureobasidium pullulans var. subglaciale</name>
    <dbReference type="NCBI Taxonomy" id="1043005"/>
    <lineage>
        <taxon>Eukaryota</taxon>
        <taxon>Fungi</taxon>
        <taxon>Dikarya</taxon>
        <taxon>Ascomycota</taxon>
        <taxon>Pezizomycotina</taxon>
        <taxon>Dothideomycetes</taxon>
        <taxon>Dothideomycetidae</taxon>
        <taxon>Dothideales</taxon>
        <taxon>Saccotheciaceae</taxon>
        <taxon>Aureobasidium</taxon>
    </lineage>
</organism>
<keyword evidence="6" id="KW-1185">Reference proteome</keyword>
<dbReference type="Gene3D" id="1.20.1090.10">
    <property type="entry name" value="Dehydroquinate synthase-like - alpha domain"/>
    <property type="match status" value="1"/>
</dbReference>
<dbReference type="HOGENOM" id="CLU_007207_0_1_1"/>
<evidence type="ECO:0000259" key="4">
    <source>
        <dbReference type="Pfam" id="PF25137"/>
    </source>
</evidence>
<dbReference type="SUPFAM" id="SSF56796">
    <property type="entry name" value="Dehydroquinate synthase-like"/>
    <property type="match status" value="1"/>
</dbReference>
<dbReference type="FunCoup" id="A0A074Y8I4">
    <property type="interactions" value="536"/>
</dbReference>
<reference evidence="5 6" key="1">
    <citation type="journal article" date="2014" name="BMC Genomics">
        <title>Genome sequencing of four Aureobasidium pullulans varieties: biotechnological potential, stress tolerance, and description of new species.</title>
        <authorList>
            <person name="Gostin Ar C."/>
            <person name="Ohm R.A."/>
            <person name="Kogej T."/>
            <person name="Sonjak S."/>
            <person name="Turk M."/>
            <person name="Zajc J."/>
            <person name="Zalar P."/>
            <person name="Grube M."/>
            <person name="Sun H."/>
            <person name="Han J."/>
            <person name="Sharma A."/>
            <person name="Chiniquy J."/>
            <person name="Ngan C.Y."/>
            <person name="Lipzen A."/>
            <person name="Barry K."/>
            <person name="Grigoriev I.V."/>
            <person name="Gunde-Cimerman N."/>
        </authorList>
    </citation>
    <scope>NUCLEOTIDE SEQUENCE [LARGE SCALE GENOMIC DNA]</scope>
    <source>
        <strain evidence="5 6">EXF-2481</strain>
    </source>
</reference>
<dbReference type="InterPro" id="IPR056798">
    <property type="entry name" value="ADH_Fe_C"/>
</dbReference>
<evidence type="ECO:0000313" key="6">
    <source>
        <dbReference type="Proteomes" id="UP000030641"/>
    </source>
</evidence>
<dbReference type="AlphaFoldDB" id="A0A074Y8I4"/>
<dbReference type="PANTHER" id="PTHR11496">
    <property type="entry name" value="ALCOHOL DEHYDROGENASE"/>
    <property type="match status" value="1"/>
</dbReference>
<keyword evidence="2" id="KW-0520">NAD</keyword>
<dbReference type="PANTHER" id="PTHR11496:SF105">
    <property type="entry name" value="REDUCTASE, PUTATIVE (AFU_ORTHOLOGUE AFUA_6G07090)-RELATED"/>
    <property type="match status" value="1"/>
</dbReference>
<dbReference type="OMA" id="HAMSHQV"/>
<evidence type="ECO:0000256" key="1">
    <source>
        <dbReference type="ARBA" id="ARBA00023002"/>
    </source>
</evidence>
<dbReference type="OrthoDB" id="3360544at2759"/>
<dbReference type="GeneID" id="25363911"/>
<dbReference type="GO" id="GO:0018506">
    <property type="term" value="F:maleylacetate reductase activity"/>
    <property type="evidence" value="ECO:0007669"/>
    <property type="project" value="InterPro"/>
</dbReference>
<proteinExistence type="predicted"/>
<dbReference type="GO" id="GO:0005739">
    <property type="term" value="C:mitochondrion"/>
    <property type="evidence" value="ECO:0007669"/>
    <property type="project" value="TreeGrafter"/>
</dbReference>
<feature type="domain" description="Alcohol dehydrogenase iron-type/glycerol dehydrogenase GldA" evidence="3">
    <location>
        <begin position="10"/>
        <end position="157"/>
    </location>
</feature>
<evidence type="ECO:0000313" key="5">
    <source>
        <dbReference type="EMBL" id="KEQ94083.1"/>
    </source>
</evidence>
<gene>
    <name evidence="5" type="ORF">AUEXF2481DRAFT_292294</name>
</gene>
<dbReference type="InterPro" id="IPR039697">
    <property type="entry name" value="Alcohol_dehydrogenase_Fe"/>
</dbReference>
<dbReference type="InParanoid" id="A0A074Y8I4"/>
<dbReference type="STRING" id="1043005.A0A074Y8I4"/>